<sequence>MESAWYQSRQTVNQQRFGLGARTDSTTQVAEPLQQLKLSHFVHSSIAHLPSSAAVLAVFFELTEKRKQATSDSEKRAISKSINQQIQGHFRNLIHARNLQTLYTPYGFQERIVQFWSNHFAISADVRRVKPIASSLENEVIRAHWDRDFLSMLLAVNQHPAMLLYLDNHQSIGPNSKTGKKRNKGLNENLAREILELHTLGVNGGYTQEDVLALAKAITGWSLSNKTFEFQFKDQLHEPGGVNILGKEYTQPGLIQGETVISDLANNPNTAKHIVDKLAYHFLGTESEKVAQSMLSAWLESEGSLLAVYQALLTHPSAYEPFKRRFRTPNEWFFAVLRSAAIEPSAKQMQGMLRQLGQEPFMALSPAGWPDSDADFNSPSALTQRWQVANQVAQLLMNSLKAGEISASDKLTAMIEMLYGSTLEQHTQVAIENAPDPLSKFVLLWMSPQFQYR</sequence>
<reference evidence="1" key="1">
    <citation type="submission" date="2021-11" db="EMBL/GenBank/DDBJ databases">
        <title>Vibrio ZSDE26 sp. nov. and Vibrio ZSDZ34 sp. nov., isolated from coastal seawater in Qingdao.</title>
        <authorList>
            <person name="Zhang P."/>
        </authorList>
    </citation>
    <scope>NUCLEOTIDE SEQUENCE</scope>
    <source>
        <strain evidence="1">ZSDZ34</strain>
    </source>
</reference>
<gene>
    <name evidence="1" type="ORF">LNL84_08005</name>
</gene>
<dbReference type="EMBL" id="JAJNNZ010000005">
    <property type="protein sequence ID" value="MCJ2376777.1"/>
    <property type="molecule type" value="Genomic_DNA"/>
</dbReference>
<name>A0A9X1W9I3_9VIBR</name>
<evidence type="ECO:0000313" key="2">
    <source>
        <dbReference type="Proteomes" id="UP001139488"/>
    </source>
</evidence>
<dbReference type="RefSeq" id="WP_244356696.1">
    <property type="nucleotide sequence ID" value="NZ_JAJNNZ010000005.1"/>
</dbReference>
<organism evidence="1 2">
    <name type="scientific">Vibrio gelatinilyticus</name>
    <dbReference type="NCBI Taxonomy" id="2893468"/>
    <lineage>
        <taxon>Bacteria</taxon>
        <taxon>Pseudomonadati</taxon>
        <taxon>Pseudomonadota</taxon>
        <taxon>Gammaproteobacteria</taxon>
        <taxon>Vibrionales</taxon>
        <taxon>Vibrionaceae</taxon>
        <taxon>Vibrio</taxon>
    </lineage>
</organism>
<proteinExistence type="predicted"/>
<dbReference type="Proteomes" id="UP001139488">
    <property type="component" value="Unassembled WGS sequence"/>
</dbReference>
<evidence type="ECO:0000313" key="1">
    <source>
        <dbReference type="EMBL" id="MCJ2376777.1"/>
    </source>
</evidence>
<comment type="caution">
    <text evidence="1">The sequence shown here is derived from an EMBL/GenBank/DDBJ whole genome shotgun (WGS) entry which is preliminary data.</text>
</comment>
<dbReference type="Pfam" id="PF08811">
    <property type="entry name" value="DUF1800"/>
    <property type="match status" value="1"/>
</dbReference>
<keyword evidence="2" id="KW-1185">Reference proteome</keyword>
<dbReference type="AlphaFoldDB" id="A0A9X1W9I3"/>
<dbReference type="InterPro" id="IPR014917">
    <property type="entry name" value="DUF1800"/>
</dbReference>
<accession>A0A9X1W9I3</accession>
<protein>
    <submittedName>
        <fullName evidence="1">DUF1800 domain-containing protein</fullName>
    </submittedName>
</protein>